<dbReference type="InterPro" id="IPR050832">
    <property type="entry name" value="Bact_Acetyltransf"/>
</dbReference>
<evidence type="ECO:0000259" key="3">
    <source>
        <dbReference type="PROSITE" id="PS51186"/>
    </source>
</evidence>
<dbReference type="Gene3D" id="3.40.630.30">
    <property type="match status" value="1"/>
</dbReference>
<sequence>MAGGCDRTGASPTSPAAAACRDERLRVSFLCRAMPSPLRIVSAKRTAAVAAQLAEFGRQTFQDTYAAQNSAEDMAQYLAEHFGPEQQLAELQDPNTVFFLALMQQQLVGYAKLTVGSTLGAEPGADVSNRAELQRLYVQEDWQGTGLGATLLRRCLDEARQRGCRSLLLCVWEKNTQAQEFYRRKGFKQIGETEYRVGHDVQNDFILRKGL</sequence>
<evidence type="ECO:0000313" key="4">
    <source>
        <dbReference type="EMBL" id="TLM90422.1"/>
    </source>
</evidence>
<proteinExistence type="predicted"/>
<keyword evidence="5" id="KW-1185">Reference proteome</keyword>
<dbReference type="Proteomes" id="UP000305517">
    <property type="component" value="Unassembled WGS sequence"/>
</dbReference>
<evidence type="ECO:0000256" key="2">
    <source>
        <dbReference type="ARBA" id="ARBA00023315"/>
    </source>
</evidence>
<dbReference type="SUPFAM" id="SSF55729">
    <property type="entry name" value="Acyl-CoA N-acyltransferases (Nat)"/>
    <property type="match status" value="1"/>
</dbReference>
<dbReference type="PROSITE" id="PS51257">
    <property type="entry name" value="PROKAR_LIPOPROTEIN"/>
    <property type="match status" value="1"/>
</dbReference>
<dbReference type="EMBL" id="VAJM01000009">
    <property type="protein sequence ID" value="TLM90422.1"/>
    <property type="molecule type" value="Genomic_DNA"/>
</dbReference>
<dbReference type="InterPro" id="IPR016181">
    <property type="entry name" value="Acyl_CoA_acyltransferase"/>
</dbReference>
<name>A0A5R8WM13_9BACT</name>
<accession>A0A5R8WM13</accession>
<organism evidence="4 5">
    <name type="scientific">Hymenobacter jeollabukensis</name>
    <dbReference type="NCBI Taxonomy" id="2025313"/>
    <lineage>
        <taxon>Bacteria</taxon>
        <taxon>Pseudomonadati</taxon>
        <taxon>Bacteroidota</taxon>
        <taxon>Cytophagia</taxon>
        <taxon>Cytophagales</taxon>
        <taxon>Hymenobacteraceae</taxon>
        <taxon>Hymenobacter</taxon>
    </lineage>
</organism>
<dbReference type="CDD" id="cd04301">
    <property type="entry name" value="NAT_SF"/>
    <property type="match status" value="1"/>
</dbReference>
<keyword evidence="1 4" id="KW-0808">Transferase</keyword>
<reference evidence="4 5" key="1">
    <citation type="submission" date="2019-05" db="EMBL/GenBank/DDBJ databases">
        <title>Hymenobacter edaphi sp. nov., isolated from abandoned arsenic-contaminated farmland soil.</title>
        <authorList>
            <person name="Nie L."/>
        </authorList>
    </citation>
    <scope>NUCLEOTIDE SEQUENCE [LARGE SCALE GENOMIC DNA]</scope>
    <source>
        <strain evidence="4 5">1-3-3-8</strain>
    </source>
</reference>
<dbReference type="PANTHER" id="PTHR43877">
    <property type="entry name" value="AMINOALKYLPHOSPHONATE N-ACETYLTRANSFERASE-RELATED-RELATED"/>
    <property type="match status" value="1"/>
</dbReference>
<protein>
    <submittedName>
        <fullName evidence="4">GNAT family N-acetyltransferase</fullName>
    </submittedName>
</protein>
<feature type="domain" description="N-acetyltransferase" evidence="3">
    <location>
        <begin position="38"/>
        <end position="211"/>
    </location>
</feature>
<gene>
    <name evidence="4" type="ORF">FDY95_17015</name>
</gene>
<dbReference type="OrthoDB" id="7205533at2"/>
<keyword evidence="2" id="KW-0012">Acyltransferase</keyword>
<dbReference type="PROSITE" id="PS51186">
    <property type="entry name" value="GNAT"/>
    <property type="match status" value="1"/>
</dbReference>
<dbReference type="GO" id="GO:0016747">
    <property type="term" value="F:acyltransferase activity, transferring groups other than amino-acyl groups"/>
    <property type="evidence" value="ECO:0007669"/>
    <property type="project" value="InterPro"/>
</dbReference>
<dbReference type="AlphaFoldDB" id="A0A5R8WM13"/>
<dbReference type="InterPro" id="IPR000182">
    <property type="entry name" value="GNAT_dom"/>
</dbReference>
<dbReference type="Pfam" id="PF00583">
    <property type="entry name" value="Acetyltransf_1"/>
    <property type="match status" value="1"/>
</dbReference>
<evidence type="ECO:0000313" key="5">
    <source>
        <dbReference type="Proteomes" id="UP000305517"/>
    </source>
</evidence>
<comment type="caution">
    <text evidence="4">The sequence shown here is derived from an EMBL/GenBank/DDBJ whole genome shotgun (WGS) entry which is preliminary data.</text>
</comment>
<evidence type="ECO:0000256" key="1">
    <source>
        <dbReference type="ARBA" id="ARBA00022679"/>
    </source>
</evidence>